<accession>A0A645FEE3</accession>
<comment type="caution">
    <text evidence="2">The sequence shown here is derived from an EMBL/GenBank/DDBJ whole genome shotgun (WGS) entry which is preliminary data.</text>
</comment>
<dbReference type="EMBL" id="VSSQ01059164">
    <property type="protein sequence ID" value="MPN12751.1"/>
    <property type="molecule type" value="Genomic_DNA"/>
</dbReference>
<sequence>MGFPILIGWALSTTNIGVTDPKMYDYTVPMLIFAALGVLAFLLGLWLKVEDKKKGYGLETPNIKN</sequence>
<keyword evidence="1" id="KW-1133">Transmembrane helix</keyword>
<name>A0A645FEE3_9ZZZZ</name>
<proteinExistence type="predicted"/>
<protein>
    <submittedName>
        <fullName evidence="2">Uncharacterized protein</fullName>
    </submittedName>
</protein>
<keyword evidence="1" id="KW-0472">Membrane</keyword>
<organism evidence="2">
    <name type="scientific">bioreactor metagenome</name>
    <dbReference type="NCBI Taxonomy" id="1076179"/>
    <lineage>
        <taxon>unclassified sequences</taxon>
        <taxon>metagenomes</taxon>
        <taxon>ecological metagenomes</taxon>
    </lineage>
</organism>
<feature type="transmembrane region" description="Helical" evidence="1">
    <location>
        <begin position="26"/>
        <end position="47"/>
    </location>
</feature>
<gene>
    <name evidence="2" type="ORF">SDC9_160071</name>
</gene>
<evidence type="ECO:0000256" key="1">
    <source>
        <dbReference type="SAM" id="Phobius"/>
    </source>
</evidence>
<evidence type="ECO:0000313" key="2">
    <source>
        <dbReference type="EMBL" id="MPN12751.1"/>
    </source>
</evidence>
<reference evidence="2" key="1">
    <citation type="submission" date="2019-08" db="EMBL/GenBank/DDBJ databases">
        <authorList>
            <person name="Kucharzyk K."/>
            <person name="Murdoch R.W."/>
            <person name="Higgins S."/>
            <person name="Loffler F."/>
        </authorList>
    </citation>
    <scope>NUCLEOTIDE SEQUENCE</scope>
</reference>
<keyword evidence="1" id="KW-0812">Transmembrane</keyword>
<dbReference type="AlphaFoldDB" id="A0A645FEE3"/>